<proteinExistence type="predicted"/>
<feature type="domain" description="RCK C-terminal" evidence="5">
    <location>
        <begin position="125"/>
        <end position="210"/>
    </location>
</feature>
<feature type="domain" description="HTH gntR-type" evidence="4">
    <location>
        <begin position="11"/>
        <end position="79"/>
    </location>
</feature>
<dbReference type="Gene3D" id="3.30.70.1450">
    <property type="entry name" value="Regulator of K+ conductance, C-terminal domain"/>
    <property type="match status" value="1"/>
</dbReference>
<reference evidence="6 7" key="1">
    <citation type="journal article" date="2021" name="Sci. Rep.">
        <title>The distribution of antibiotic resistance genes in chicken gut microbiota commensals.</title>
        <authorList>
            <person name="Juricova H."/>
            <person name="Matiasovicova J."/>
            <person name="Kubasova T."/>
            <person name="Cejkova D."/>
            <person name="Rychlik I."/>
        </authorList>
    </citation>
    <scope>NUCLEOTIDE SEQUENCE [LARGE SCALE GENOMIC DNA]</scope>
    <source>
        <strain evidence="6 7">An435</strain>
    </source>
</reference>
<dbReference type="SMART" id="SM00345">
    <property type="entry name" value="HTH_GNTR"/>
    <property type="match status" value="1"/>
</dbReference>
<name>A0ABS2FEP9_9CLOT</name>
<dbReference type="PANTHER" id="PTHR38445:SF10">
    <property type="entry name" value="GNTR-FAMILY TRANSCRIPTIONAL REGULATOR"/>
    <property type="match status" value="1"/>
</dbReference>
<keyword evidence="7" id="KW-1185">Reference proteome</keyword>
<dbReference type="SUPFAM" id="SSF46785">
    <property type="entry name" value="Winged helix' DNA-binding domain"/>
    <property type="match status" value="1"/>
</dbReference>
<keyword evidence="1" id="KW-0805">Transcription regulation</keyword>
<protein>
    <submittedName>
        <fullName evidence="6">GntR family transcriptional regulator</fullName>
    </submittedName>
</protein>
<evidence type="ECO:0000256" key="3">
    <source>
        <dbReference type="ARBA" id="ARBA00023163"/>
    </source>
</evidence>
<dbReference type="PROSITE" id="PS50949">
    <property type="entry name" value="HTH_GNTR"/>
    <property type="match status" value="1"/>
</dbReference>
<evidence type="ECO:0000259" key="5">
    <source>
        <dbReference type="PROSITE" id="PS51202"/>
    </source>
</evidence>
<dbReference type="EMBL" id="JACJLL010000024">
    <property type="protein sequence ID" value="MBM6818834.1"/>
    <property type="molecule type" value="Genomic_DNA"/>
</dbReference>
<dbReference type="Proteomes" id="UP000767334">
    <property type="component" value="Unassembled WGS sequence"/>
</dbReference>
<evidence type="ECO:0000313" key="6">
    <source>
        <dbReference type="EMBL" id="MBM6818834.1"/>
    </source>
</evidence>
<keyword evidence="2" id="KW-0238">DNA-binding</keyword>
<dbReference type="InterPro" id="IPR036390">
    <property type="entry name" value="WH_DNA-bd_sf"/>
</dbReference>
<dbReference type="Pfam" id="PF02080">
    <property type="entry name" value="TrkA_C"/>
    <property type="match status" value="1"/>
</dbReference>
<dbReference type="Gene3D" id="1.10.10.10">
    <property type="entry name" value="Winged helix-like DNA-binding domain superfamily/Winged helix DNA-binding domain"/>
    <property type="match status" value="1"/>
</dbReference>
<dbReference type="InterPro" id="IPR036388">
    <property type="entry name" value="WH-like_DNA-bd_sf"/>
</dbReference>
<keyword evidence="3" id="KW-0804">Transcription</keyword>
<dbReference type="Pfam" id="PF00392">
    <property type="entry name" value="GntR"/>
    <property type="match status" value="1"/>
</dbReference>
<evidence type="ECO:0000313" key="7">
    <source>
        <dbReference type="Proteomes" id="UP000767334"/>
    </source>
</evidence>
<dbReference type="InterPro" id="IPR000524">
    <property type="entry name" value="Tscrpt_reg_HTH_GntR"/>
</dbReference>
<accession>A0ABS2FEP9</accession>
<gene>
    <name evidence="6" type="ORF">H6A19_05710</name>
</gene>
<sequence>MEEKVKNKISIPRYQQIAIEIASRISSGQYKVGEKIYARSSIASQYGVSSETARRAICILCDLEIVTSEKGSGVIIKSYENAVNFIKQYSKRQTIDTIKENLLKSIARQQKEMDTLNECLSDLIAASEHFRSMNPFMPFEVKITSECSYLNKTVSEIQFWQHTGATVLAIGRNGNVIKSPGPYAILLENDIIYFLSQDDSSQRVKEFLYPIK</sequence>
<dbReference type="PANTHER" id="PTHR38445">
    <property type="entry name" value="HTH-TYPE TRANSCRIPTIONAL REPRESSOR YTRA"/>
    <property type="match status" value="1"/>
</dbReference>
<dbReference type="SUPFAM" id="SSF116726">
    <property type="entry name" value="TrkA C-terminal domain-like"/>
    <property type="match status" value="1"/>
</dbReference>
<dbReference type="InterPro" id="IPR036721">
    <property type="entry name" value="RCK_C_sf"/>
</dbReference>
<dbReference type="InterPro" id="IPR006037">
    <property type="entry name" value="RCK_C"/>
</dbReference>
<evidence type="ECO:0000259" key="4">
    <source>
        <dbReference type="PROSITE" id="PS50949"/>
    </source>
</evidence>
<dbReference type="PROSITE" id="PS51202">
    <property type="entry name" value="RCK_C"/>
    <property type="match status" value="1"/>
</dbReference>
<evidence type="ECO:0000256" key="1">
    <source>
        <dbReference type="ARBA" id="ARBA00023015"/>
    </source>
</evidence>
<comment type="caution">
    <text evidence="6">The sequence shown here is derived from an EMBL/GenBank/DDBJ whole genome shotgun (WGS) entry which is preliminary data.</text>
</comment>
<dbReference type="CDD" id="cd07377">
    <property type="entry name" value="WHTH_GntR"/>
    <property type="match status" value="1"/>
</dbReference>
<organism evidence="6 7">
    <name type="scientific">Clostridium saudiense</name>
    <dbReference type="NCBI Taxonomy" id="1414720"/>
    <lineage>
        <taxon>Bacteria</taxon>
        <taxon>Bacillati</taxon>
        <taxon>Bacillota</taxon>
        <taxon>Clostridia</taxon>
        <taxon>Eubacteriales</taxon>
        <taxon>Clostridiaceae</taxon>
        <taxon>Clostridium</taxon>
    </lineage>
</organism>
<evidence type="ECO:0000256" key="2">
    <source>
        <dbReference type="ARBA" id="ARBA00023125"/>
    </source>
</evidence>